<keyword evidence="2" id="KW-1133">Transmembrane helix</keyword>
<evidence type="ECO:0000256" key="1">
    <source>
        <dbReference type="SAM" id="MobiDB-lite"/>
    </source>
</evidence>
<feature type="compositionally biased region" description="Basic and acidic residues" evidence="1">
    <location>
        <begin position="58"/>
        <end position="69"/>
    </location>
</feature>
<keyword evidence="4" id="KW-1185">Reference proteome</keyword>
<name>A0ABU5YBK3_9FLAO</name>
<dbReference type="EMBL" id="JAYKBV010000018">
    <property type="protein sequence ID" value="MEB3041331.1"/>
    <property type="molecule type" value="Genomic_DNA"/>
</dbReference>
<proteinExistence type="predicted"/>
<gene>
    <name evidence="3" type="ORF">VJJ49_11615</name>
</gene>
<comment type="caution">
    <text evidence="3">The sequence shown here is derived from an EMBL/GenBank/DDBJ whole genome shotgun (WGS) entry which is preliminary data.</text>
</comment>
<reference evidence="3 4" key="1">
    <citation type="submission" date="2023-12" db="EMBL/GenBank/DDBJ databases">
        <title>Genomic sequences of Capnocytophaga and Parvimonas strains.</title>
        <authorList>
            <person name="Watt R.M."/>
            <person name="Wang M."/>
            <person name="Yang T."/>
            <person name="Tong W.M."/>
        </authorList>
    </citation>
    <scope>NUCLEOTIDE SEQUENCE [LARGE SCALE GENOMIC DNA]</scope>
    <source>
        <strain evidence="3 4">CCUG 13156</strain>
    </source>
</reference>
<evidence type="ECO:0000313" key="4">
    <source>
        <dbReference type="Proteomes" id="UP001324270"/>
    </source>
</evidence>
<accession>A0ABU5YBK3</accession>
<evidence type="ECO:0000256" key="2">
    <source>
        <dbReference type="SAM" id="Phobius"/>
    </source>
</evidence>
<keyword evidence="2" id="KW-0472">Membrane</keyword>
<feature type="region of interest" description="Disordered" evidence="1">
    <location>
        <begin position="58"/>
        <end position="79"/>
    </location>
</feature>
<feature type="transmembrane region" description="Helical" evidence="2">
    <location>
        <begin position="6"/>
        <end position="29"/>
    </location>
</feature>
<sequence length="131" mass="15575">MYIFPEFFVGAIIGFIMLLFGHLFAMYLLERTNPDKEYDLEFRFPLRFPFKIVSKEKEAPKKETPKSEKTLIYPTTSDPDTRIKIQDKPYFNNTQQPIDKHIETKKRIDDEIMVSYIRLNNGEVYILNSTI</sequence>
<evidence type="ECO:0000313" key="3">
    <source>
        <dbReference type="EMBL" id="MEB3041331.1"/>
    </source>
</evidence>
<protein>
    <submittedName>
        <fullName evidence="3">Uncharacterized protein</fullName>
    </submittedName>
</protein>
<dbReference type="RefSeq" id="WP_323979967.1">
    <property type="nucleotide sequence ID" value="NZ_JAYKBV010000018.1"/>
</dbReference>
<organism evidence="3 4">
    <name type="scientific">Capnocytophaga gingivalis</name>
    <dbReference type="NCBI Taxonomy" id="1017"/>
    <lineage>
        <taxon>Bacteria</taxon>
        <taxon>Pseudomonadati</taxon>
        <taxon>Bacteroidota</taxon>
        <taxon>Flavobacteriia</taxon>
        <taxon>Flavobacteriales</taxon>
        <taxon>Flavobacteriaceae</taxon>
        <taxon>Capnocytophaga</taxon>
    </lineage>
</organism>
<keyword evidence="2" id="KW-0812">Transmembrane</keyword>
<dbReference type="Proteomes" id="UP001324270">
    <property type="component" value="Unassembled WGS sequence"/>
</dbReference>